<evidence type="ECO:0000313" key="3">
    <source>
        <dbReference type="Proteomes" id="UP000654075"/>
    </source>
</evidence>
<keyword evidence="3" id="KW-1185">Reference proteome</keyword>
<name>A0A813D8D0_POLGL</name>
<reference evidence="2" key="1">
    <citation type="submission" date="2021-02" db="EMBL/GenBank/DDBJ databases">
        <authorList>
            <person name="Dougan E. K."/>
            <person name="Rhodes N."/>
            <person name="Thang M."/>
            <person name="Chan C."/>
        </authorList>
    </citation>
    <scope>NUCLEOTIDE SEQUENCE</scope>
</reference>
<dbReference type="Proteomes" id="UP000654075">
    <property type="component" value="Unassembled WGS sequence"/>
</dbReference>
<organism evidence="2 3">
    <name type="scientific">Polarella glacialis</name>
    <name type="common">Dinoflagellate</name>
    <dbReference type="NCBI Taxonomy" id="89957"/>
    <lineage>
        <taxon>Eukaryota</taxon>
        <taxon>Sar</taxon>
        <taxon>Alveolata</taxon>
        <taxon>Dinophyceae</taxon>
        <taxon>Suessiales</taxon>
        <taxon>Suessiaceae</taxon>
        <taxon>Polarella</taxon>
    </lineage>
</organism>
<dbReference type="AlphaFoldDB" id="A0A813D8D0"/>
<protein>
    <submittedName>
        <fullName evidence="2">Uncharacterized protein</fullName>
    </submittedName>
</protein>
<dbReference type="PROSITE" id="PS51257">
    <property type="entry name" value="PROKAR_LIPOPROTEIN"/>
    <property type="match status" value="1"/>
</dbReference>
<comment type="caution">
    <text evidence="2">The sequence shown here is derived from an EMBL/GenBank/DDBJ whole genome shotgun (WGS) entry which is preliminary data.</text>
</comment>
<gene>
    <name evidence="2" type="ORF">PGLA1383_LOCUS3600</name>
</gene>
<proteinExistence type="predicted"/>
<accession>A0A813D8D0</accession>
<evidence type="ECO:0000256" key="1">
    <source>
        <dbReference type="SAM" id="MobiDB-lite"/>
    </source>
</evidence>
<evidence type="ECO:0000313" key="2">
    <source>
        <dbReference type="EMBL" id="CAE8584671.1"/>
    </source>
</evidence>
<dbReference type="EMBL" id="CAJNNV010001273">
    <property type="protein sequence ID" value="CAE8584671.1"/>
    <property type="molecule type" value="Genomic_DNA"/>
</dbReference>
<sequence length="505" mass="56378">MQAARDSLPFAASSVSSCWRSDAAPFLFPATPPRSALTVLAISTHSAVMEPVASVKAQLRRVWLRRVWKGDSVRLHAQFLGVMHPTSSTPCEMIEDSRCSEDLADGWGSDALKLLHELGDMANPAFLRQDFVPQLTEKLEMISRRYLLPDVHFVICSHPFIVCALLRAMTNKFMLIYLTPSPLALVPPSHHQWALRLLKELSWSRLGVVLAASTLYSLQVQFQSGIRLVAARPAALYVADRHAWSWEPNGKNSKHAFVWCPSGIAKEIATVAQIFILEGRLKGIEQLAQVYIVLKDMLPTAFATWDYLSTVRLIVLLPWDLQLTSFPELYALGVPLLLPSSDFLSDFALRVRAKHARFFWSIDAAHAGLLPGPWTEEFMVEPWLRNASDAVRSPRSYAQAKAQISYWLAASDYEVFGSTYRFSSVAELVQIAAWTTPEELFETSRAMRAEWKQAWLTTGAAYDAAIGQLLGCGFDASSVESGLTPEPGDDPVFLFGDHRGNKRRK</sequence>
<feature type="region of interest" description="Disordered" evidence="1">
    <location>
        <begin position="480"/>
        <end position="505"/>
    </location>
</feature>